<name>A0A2N3L2S9_9PROT</name>
<dbReference type="Gene3D" id="3.30.70.270">
    <property type="match status" value="1"/>
</dbReference>
<dbReference type="InterPro" id="IPR000160">
    <property type="entry name" value="GGDEF_dom"/>
</dbReference>
<dbReference type="SUPFAM" id="SSF55073">
    <property type="entry name" value="Nucleotide cyclase"/>
    <property type="match status" value="1"/>
</dbReference>
<dbReference type="PANTHER" id="PTHR33121">
    <property type="entry name" value="CYCLIC DI-GMP PHOSPHODIESTERASE PDEF"/>
    <property type="match status" value="1"/>
</dbReference>
<feature type="transmembrane region" description="Helical" evidence="1">
    <location>
        <begin position="35"/>
        <end position="54"/>
    </location>
</feature>
<feature type="domain" description="EAL" evidence="2">
    <location>
        <begin position="407"/>
        <end position="657"/>
    </location>
</feature>
<dbReference type="CDD" id="cd01948">
    <property type="entry name" value="EAL"/>
    <property type="match status" value="1"/>
</dbReference>
<evidence type="ECO:0000313" key="4">
    <source>
        <dbReference type="EMBL" id="PKR57129.1"/>
    </source>
</evidence>
<feature type="domain" description="GGDEF" evidence="3">
    <location>
        <begin position="265"/>
        <end position="400"/>
    </location>
</feature>
<dbReference type="Pfam" id="PF00563">
    <property type="entry name" value="EAL"/>
    <property type="match status" value="1"/>
</dbReference>
<keyword evidence="1" id="KW-0812">Transmembrane</keyword>
<gene>
    <name evidence="4" type="ORF">COO92_17315</name>
</gene>
<keyword evidence="1" id="KW-1133">Transmembrane helix</keyword>
<evidence type="ECO:0000259" key="3">
    <source>
        <dbReference type="PROSITE" id="PS50887"/>
    </source>
</evidence>
<proteinExistence type="predicted"/>
<keyword evidence="1" id="KW-0472">Membrane</keyword>
<feature type="transmembrane region" description="Helical" evidence="1">
    <location>
        <begin position="128"/>
        <end position="146"/>
    </location>
</feature>
<reference evidence="4 5" key="1">
    <citation type="submission" date="2017-09" db="EMBL/GenBank/DDBJ databases">
        <title>Biodiversity and function of Thalassospira species in the particle-attached aromatic-hydrocarbon-degrading consortia from the surface seawater of the China South Sea.</title>
        <authorList>
            <person name="Dong C."/>
            <person name="Lai Q."/>
            <person name="Shao Z."/>
        </authorList>
    </citation>
    <scope>NUCLEOTIDE SEQUENCE [LARGE SCALE GENOMIC DNA]</scope>
    <source>
        <strain evidence="4 5">139Z-12</strain>
    </source>
</reference>
<dbReference type="EMBL" id="NXGX01000007">
    <property type="protein sequence ID" value="PKR57129.1"/>
    <property type="molecule type" value="Genomic_DNA"/>
</dbReference>
<evidence type="ECO:0000259" key="2">
    <source>
        <dbReference type="PROSITE" id="PS50883"/>
    </source>
</evidence>
<dbReference type="SUPFAM" id="SSF141868">
    <property type="entry name" value="EAL domain-like"/>
    <property type="match status" value="1"/>
</dbReference>
<dbReference type="PANTHER" id="PTHR33121:SF71">
    <property type="entry name" value="OXYGEN SENSOR PROTEIN DOSP"/>
    <property type="match status" value="1"/>
</dbReference>
<protein>
    <submittedName>
        <fullName evidence="4">GGDEF-domain containing protein</fullName>
    </submittedName>
</protein>
<dbReference type="Pfam" id="PF00990">
    <property type="entry name" value="GGDEF"/>
    <property type="match status" value="1"/>
</dbReference>
<comment type="caution">
    <text evidence="4">The sequence shown here is derived from an EMBL/GenBank/DDBJ whole genome shotgun (WGS) entry which is preliminary data.</text>
</comment>
<dbReference type="InterPro" id="IPR050706">
    <property type="entry name" value="Cyclic-di-GMP_PDE-like"/>
</dbReference>
<dbReference type="Proteomes" id="UP000233332">
    <property type="component" value="Unassembled WGS sequence"/>
</dbReference>
<dbReference type="CDD" id="cd01949">
    <property type="entry name" value="GGDEF"/>
    <property type="match status" value="1"/>
</dbReference>
<dbReference type="InterPro" id="IPR001633">
    <property type="entry name" value="EAL_dom"/>
</dbReference>
<sequence>MATGSVWHKVAEIIRIHTDKPELMRAQVKALSRQIPVLYGLLLANAVALAYTHYGTAPDWLTIYAVLVLGACCIVRGYAWLKAGVDVSDINVCIGHLRRIRVMAVVISVLFTAWAITMFGYGDPYQQGHVAYFISITVVGCIFCLVNFPPAALLVVVIVLGTFVLYFGFSGNEVYVAIAVNMALVSAMIIQIITSYYAAFSGLVTSRIDLERQHKTTLELSEQNEALAFLDPLTGLSNRRAFFAYLEDAVATAAAKADTSAGQHDRFAVAMIDLDGFKPVNDVHGHPIGDELLMHAGERLRHILSGDALLARLGGDEFGIVLGEYSDATELIALGKQICQELNRPYMLSNVSVQLSASLGFATYPAVARTSNGLFERADFALYHAKKNMPGEAVLFAAHHETLIRHDSQIEQALRKADLSQELSLHYQPVFDVETGAVNSIEALARWDSALMGRVSPGTFFPVAEKTGQVGMLTKILFEKLLREMREWPEHISVSFNLSARDIVLSDTTEWLIEQIKANGIAPDRLTFEVTETAFLRDFAAARTSIRYLRNHGARVAMDDFGIGYSSLRYVHELEFDCLKVDRSFIAPLASTERSRRIVKTIIDMCTNLEIDCVIEGIETQSQRDIVIELGGRLVQGYFFAKPAKQPVLKRLPAMLKKQ</sequence>
<evidence type="ECO:0000256" key="1">
    <source>
        <dbReference type="SAM" id="Phobius"/>
    </source>
</evidence>
<dbReference type="PROSITE" id="PS50883">
    <property type="entry name" value="EAL"/>
    <property type="match status" value="1"/>
</dbReference>
<dbReference type="SMART" id="SM00267">
    <property type="entry name" value="GGDEF"/>
    <property type="match status" value="1"/>
</dbReference>
<dbReference type="InterPro" id="IPR043128">
    <property type="entry name" value="Rev_trsase/Diguanyl_cyclase"/>
</dbReference>
<accession>A0A2N3L2S9</accession>
<feature type="transmembrane region" description="Helical" evidence="1">
    <location>
        <begin position="175"/>
        <end position="199"/>
    </location>
</feature>
<feature type="transmembrane region" description="Helical" evidence="1">
    <location>
        <begin position="102"/>
        <end position="122"/>
    </location>
</feature>
<dbReference type="NCBIfam" id="TIGR00254">
    <property type="entry name" value="GGDEF"/>
    <property type="match status" value="1"/>
</dbReference>
<dbReference type="SMART" id="SM00052">
    <property type="entry name" value="EAL"/>
    <property type="match status" value="1"/>
</dbReference>
<dbReference type="GO" id="GO:0071111">
    <property type="term" value="F:cyclic-guanylate-specific phosphodiesterase activity"/>
    <property type="evidence" value="ECO:0007669"/>
    <property type="project" value="InterPro"/>
</dbReference>
<dbReference type="Gene3D" id="3.20.20.450">
    <property type="entry name" value="EAL domain"/>
    <property type="match status" value="1"/>
</dbReference>
<evidence type="ECO:0000313" key="5">
    <source>
        <dbReference type="Proteomes" id="UP000233332"/>
    </source>
</evidence>
<feature type="transmembrane region" description="Helical" evidence="1">
    <location>
        <begin position="60"/>
        <end position="81"/>
    </location>
</feature>
<dbReference type="InterPro" id="IPR029787">
    <property type="entry name" value="Nucleotide_cyclase"/>
</dbReference>
<dbReference type="AlphaFoldDB" id="A0A2N3L2S9"/>
<keyword evidence="5" id="KW-1185">Reference proteome</keyword>
<dbReference type="InterPro" id="IPR035919">
    <property type="entry name" value="EAL_sf"/>
</dbReference>
<dbReference type="PROSITE" id="PS50887">
    <property type="entry name" value="GGDEF"/>
    <property type="match status" value="1"/>
</dbReference>
<organism evidence="4 5">
    <name type="scientific">Thalassospira lohafexi</name>
    <dbReference type="NCBI Taxonomy" id="744227"/>
    <lineage>
        <taxon>Bacteria</taxon>
        <taxon>Pseudomonadati</taxon>
        <taxon>Pseudomonadota</taxon>
        <taxon>Alphaproteobacteria</taxon>
        <taxon>Rhodospirillales</taxon>
        <taxon>Thalassospiraceae</taxon>
        <taxon>Thalassospira</taxon>
    </lineage>
</organism>